<keyword evidence="3 6" id="KW-1133">Transmembrane helix</keyword>
<dbReference type="Gene3D" id="1.20.58.340">
    <property type="entry name" value="Magnesium transport protein CorA, transmembrane region"/>
    <property type="match status" value="1"/>
</dbReference>
<keyword evidence="8" id="KW-1185">Reference proteome</keyword>
<organism evidence="7 8">
    <name type="scientific">Phialocephala subalpina</name>
    <dbReference type="NCBI Taxonomy" id="576137"/>
    <lineage>
        <taxon>Eukaryota</taxon>
        <taxon>Fungi</taxon>
        <taxon>Dikarya</taxon>
        <taxon>Ascomycota</taxon>
        <taxon>Pezizomycotina</taxon>
        <taxon>Leotiomycetes</taxon>
        <taxon>Helotiales</taxon>
        <taxon>Mollisiaceae</taxon>
        <taxon>Phialocephala</taxon>
        <taxon>Phialocephala fortinii species complex</taxon>
    </lineage>
</organism>
<sequence>MPTPVNAAWPDPELSVGQKCIQIKRKTVWEAKGPALEKFEKEIIKQIKDLLHSHKEHLELGEQISRTVSFHLWMVGREVESAVPTIIFTSRSAKLREKVIKLIKKHDLLDDFPGFALNGMDRRPAVAMGPQLEANDSENFTLADGETTIVGESLVVAAVVGAAIHARGQPVDVCGSLVSTGDGYETTLGGIITVGNQYYGFIALHPRTGFSGDRGDSESIICRDSDLRFDDDSDASSTATASLRRTASLRTAHDSTSTLDLRSYPSRPDEKEVPSNSSSRTSQGYTSLQIPRPAQSLEEPHKIGTLAIASTRSGLHYGIFHIEDPHYRVCNRFSLPMGEYLYPEAVAPEMQEGGVWIAAGKSGIMSGTIIRNPYFIKLAGSEDYQKMWPIQLERDIMPGDCGSWVIDAVSGNLLGHVVAGDSTLHRAYLIQAVDVLADIEISMNASVLLPTRSSTARTLSAKAFVDRVASIAKQTSLNSLYPGQHYTDLVRFLMKAPKLEIPVAPRHNHVILYELEGTQEHVQVQSQFEDPAEFGRCIDAKIPTEFRRCTAAKIPMLPGRLVFLKGFSSPQWLSTLGALFNVNPDFFHQHLNFMTDRQYFELPTLKSSTSITLRMTTLGRTKIYPGNTDAWRRQCARSMEDYLQSLHRTLETGDSIVRDFSAFDGGMFSIEQDISIHITTRKGTWTVLIWSDIGNSLQQDTIGPWSQPSIQSRAAAGVKLLPLIRPRPGNGLDNQKTISHGGTLDDPHGYWAQGAAILPMAYGQRLNPEVMKCDAFYALHELFSFAAASESQFLNMLETQADNISRQPLVANKNSVSDLVYLMTNLRRHLQRLEETAATLKKRGGPRWPRAPSGPLRDIADAAIDELLEDYQGLAERAKMLHHRCETSMAVAMNMVMIEESRRGLTQSDRIGKLTVLAFVYIPLSFTASFFGMNVTTFGAGYAHLWTFFAVSIPLLFTAFMALWLPDPKRLDQTFRKKGQSKATIQA</sequence>
<evidence type="ECO:0000313" key="7">
    <source>
        <dbReference type="EMBL" id="CZR66085.1"/>
    </source>
</evidence>
<evidence type="ECO:0000256" key="1">
    <source>
        <dbReference type="ARBA" id="ARBA00004141"/>
    </source>
</evidence>
<dbReference type="AlphaFoldDB" id="A0A1L7XM03"/>
<proteinExistence type="predicted"/>
<evidence type="ECO:0000256" key="5">
    <source>
        <dbReference type="SAM" id="MobiDB-lite"/>
    </source>
</evidence>
<dbReference type="EMBL" id="FJOG01000034">
    <property type="protein sequence ID" value="CZR66085.1"/>
    <property type="molecule type" value="Genomic_DNA"/>
</dbReference>
<keyword evidence="4 6" id="KW-0472">Membrane</keyword>
<comment type="subcellular location">
    <subcellularLocation>
        <location evidence="1">Membrane</location>
        <topology evidence="1">Multi-pass membrane protein</topology>
    </subcellularLocation>
</comment>
<dbReference type="SUPFAM" id="SSF144083">
    <property type="entry name" value="Magnesium transport protein CorA, transmembrane region"/>
    <property type="match status" value="1"/>
</dbReference>
<dbReference type="GO" id="GO:0016020">
    <property type="term" value="C:membrane"/>
    <property type="evidence" value="ECO:0007669"/>
    <property type="project" value="UniProtKB-SubCell"/>
</dbReference>
<feature type="compositionally biased region" description="Low complexity" evidence="5">
    <location>
        <begin position="235"/>
        <end position="250"/>
    </location>
</feature>
<dbReference type="STRING" id="576137.A0A1L7XM03"/>
<accession>A0A1L7XM03</accession>
<keyword evidence="2 6" id="KW-0812">Transmembrane</keyword>
<feature type="transmembrane region" description="Helical" evidence="6">
    <location>
        <begin position="945"/>
        <end position="966"/>
    </location>
</feature>
<evidence type="ECO:0000256" key="4">
    <source>
        <dbReference type="ARBA" id="ARBA00023136"/>
    </source>
</evidence>
<dbReference type="Pfam" id="PF01544">
    <property type="entry name" value="CorA"/>
    <property type="match status" value="1"/>
</dbReference>
<evidence type="ECO:0000313" key="8">
    <source>
        <dbReference type="Proteomes" id="UP000184330"/>
    </source>
</evidence>
<evidence type="ECO:0000256" key="6">
    <source>
        <dbReference type="SAM" id="Phobius"/>
    </source>
</evidence>
<dbReference type="GO" id="GO:0046873">
    <property type="term" value="F:metal ion transmembrane transporter activity"/>
    <property type="evidence" value="ECO:0007669"/>
    <property type="project" value="InterPro"/>
</dbReference>
<name>A0A1L7XM03_9HELO</name>
<dbReference type="Proteomes" id="UP000184330">
    <property type="component" value="Unassembled WGS sequence"/>
</dbReference>
<feature type="transmembrane region" description="Helical" evidence="6">
    <location>
        <begin position="911"/>
        <end position="933"/>
    </location>
</feature>
<gene>
    <name evidence="7" type="ORF">PAC_15986</name>
</gene>
<protein>
    <submittedName>
        <fullName evidence="7">Uncharacterized protein</fullName>
    </submittedName>
</protein>
<evidence type="ECO:0000256" key="2">
    <source>
        <dbReference type="ARBA" id="ARBA00022692"/>
    </source>
</evidence>
<dbReference type="InterPro" id="IPR045863">
    <property type="entry name" value="CorA_TM1_TM2"/>
</dbReference>
<dbReference type="InterPro" id="IPR002523">
    <property type="entry name" value="MgTranspt_CorA/ZnTranspt_ZntB"/>
</dbReference>
<dbReference type="OrthoDB" id="3231000at2759"/>
<feature type="compositionally biased region" description="Polar residues" evidence="5">
    <location>
        <begin position="274"/>
        <end position="289"/>
    </location>
</feature>
<reference evidence="7 8" key="1">
    <citation type="submission" date="2016-03" db="EMBL/GenBank/DDBJ databases">
        <authorList>
            <person name="Ploux O."/>
        </authorList>
    </citation>
    <scope>NUCLEOTIDE SEQUENCE [LARGE SCALE GENOMIC DNA]</scope>
    <source>
        <strain evidence="7 8">UAMH 11012</strain>
    </source>
</reference>
<feature type="region of interest" description="Disordered" evidence="5">
    <location>
        <begin position="231"/>
        <end position="296"/>
    </location>
</feature>
<evidence type="ECO:0000256" key="3">
    <source>
        <dbReference type="ARBA" id="ARBA00022989"/>
    </source>
</evidence>